<accession>A0A179BYQ8</accession>
<dbReference type="AlphaFoldDB" id="A0A179BYQ8"/>
<gene>
    <name evidence="2" type="ORF">A4U53_11730</name>
</gene>
<feature type="region of interest" description="Disordered" evidence="1">
    <location>
        <begin position="1"/>
        <end position="40"/>
    </location>
</feature>
<comment type="caution">
    <text evidence="2">The sequence shown here is derived from an EMBL/GenBank/DDBJ whole genome shotgun (WGS) entry which is preliminary data.</text>
</comment>
<proteinExistence type="predicted"/>
<protein>
    <submittedName>
        <fullName evidence="2">Uncharacterized protein</fullName>
    </submittedName>
</protein>
<organism evidence="2">
    <name type="scientific">Rhizobium leguminosarum</name>
    <dbReference type="NCBI Taxonomy" id="384"/>
    <lineage>
        <taxon>Bacteria</taxon>
        <taxon>Pseudomonadati</taxon>
        <taxon>Pseudomonadota</taxon>
        <taxon>Alphaproteobacteria</taxon>
        <taxon>Hyphomicrobiales</taxon>
        <taxon>Rhizobiaceae</taxon>
        <taxon>Rhizobium/Agrobacterium group</taxon>
        <taxon>Rhizobium</taxon>
    </lineage>
</organism>
<name>A0A179BYQ8_RHILE</name>
<evidence type="ECO:0000256" key="1">
    <source>
        <dbReference type="SAM" id="MobiDB-lite"/>
    </source>
</evidence>
<sequence length="124" mass="13309">MATGDKLGPFNIQSGKVSKGPGDDTGETADRAQTYTAPADHFINEESIAVHLTSAHGKNAGVRVESVHKEPRKFRIPAGDEVTLPVPISFVVRAHAETGSGYSRDTITAWAEAEVSYSITEYVH</sequence>
<reference evidence="2" key="1">
    <citation type="submission" date="2016-04" db="EMBL/GenBank/DDBJ databases">
        <title>Fast-growing isolate from the root nodules of Vavilovia formosa.</title>
        <authorList>
            <person name="Kimeklis A."/>
            <person name="Safronova V."/>
            <person name="Belimov A."/>
            <person name="Andronov E."/>
        </authorList>
    </citation>
    <scope>NUCLEOTIDE SEQUENCE [LARGE SCALE GENOMIC DNA]</scope>
    <source>
        <strain evidence="2">Vaf-46</strain>
    </source>
</reference>
<dbReference type="EMBL" id="LWBS01000022">
    <property type="protein sequence ID" value="OAP96852.1"/>
    <property type="molecule type" value="Genomic_DNA"/>
</dbReference>
<evidence type="ECO:0000313" key="2">
    <source>
        <dbReference type="EMBL" id="OAP96852.1"/>
    </source>
</evidence>